<evidence type="ECO:0000256" key="7">
    <source>
        <dbReference type="SAM" id="Phobius"/>
    </source>
</evidence>
<protein>
    <submittedName>
        <fullName evidence="8">Lysine transporter LysE</fullName>
    </submittedName>
</protein>
<comment type="subcellular location">
    <subcellularLocation>
        <location evidence="1">Cell membrane</location>
        <topology evidence="1">Multi-pass membrane protein</topology>
    </subcellularLocation>
</comment>
<evidence type="ECO:0000256" key="3">
    <source>
        <dbReference type="ARBA" id="ARBA00022692"/>
    </source>
</evidence>
<evidence type="ECO:0000256" key="6">
    <source>
        <dbReference type="ARBA" id="ARBA00023136"/>
    </source>
</evidence>
<feature type="transmembrane region" description="Helical" evidence="7">
    <location>
        <begin position="64"/>
        <end position="85"/>
    </location>
</feature>
<evidence type="ECO:0000256" key="1">
    <source>
        <dbReference type="ARBA" id="ARBA00004651"/>
    </source>
</evidence>
<feature type="transmembrane region" description="Helical" evidence="7">
    <location>
        <begin position="33"/>
        <end position="57"/>
    </location>
</feature>
<evidence type="ECO:0000313" key="9">
    <source>
        <dbReference type="Proteomes" id="UP000029577"/>
    </source>
</evidence>
<keyword evidence="3 7" id="KW-0812">Transmembrane</keyword>
<feature type="transmembrane region" description="Helical" evidence="7">
    <location>
        <begin position="105"/>
        <end position="127"/>
    </location>
</feature>
<dbReference type="eggNOG" id="COG1280">
    <property type="taxonomic scope" value="Bacteria"/>
</dbReference>
<organism evidence="8 9">
    <name type="scientific">Tatumella morbirosei</name>
    <dbReference type="NCBI Taxonomy" id="642227"/>
    <lineage>
        <taxon>Bacteria</taxon>
        <taxon>Pseudomonadati</taxon>
        <taxon>Pseudomonadota</taxon>
        <taxon>Gammaproteobacteria</taxon>
        <taxon>Enterobacterales</taxon>
        <taxon>Erwiniaceae</taxon>
        <taxon>Tatumella</taxon>
    </lineage>
</organism>
<gene>
    <name evidence="8" type="ORF">HA49_16965</name>
</gene>
<keyword evidence="4" id="KW-0813">Transport</keyword>
<sequence length="203" mass="21651">MVLGFWMISLLLSLTPGADWAYVIASGIDGRKITAAVCGLMTGHFMALVIVIAGVGGTVASHPAVLNTLTLAGSAYLFWLGYNVLRQPADIANITSSVRQTRWQWATRGLCISGLNPKVFLLFLALLPQFIRADGQWPVSLQLMLLGGLHLVSCSSIYLGVGYTARGLLSTRPQAARIVSKISGGTMIVVSLILLAEQLHSLS</sequence>
<accession>A0A095UD97</accession>
<dbReference type="GO" id="GO:0015171">
    <property type="term" value="F:amino acid transmembrane transporter activity"/>
    <property type="evidence" value="ECO:0007669"/>
    <property type="project" value="TreeGrafter"/>
</dbReference>
<comment type="caution">
    <text evidence="8">The sequence shown here is derived from an EMBL/GenBank/DDBJ whole genome shotgun (WGS) entry which is preliminary data.</text>
</comment>
<reference evidence="8" key="1">
    <citation type="submission" date="2014-12" db="EMBL/GenBank/DDBJ databases">
        <title>The draft genome of the Tatumella morbirosei type strain, LMG23360T isolated from pineapple rot.</title>
        <authorList>
            <person name="Smits T.H."/>
            <person name="Palmer M."/>
            <person name="Venter S.N."/>
            <person name="Duffy B."/>
            <person name="Steenkamp E.T."/>
            <person name="Chan W.Y."/>
            <person name="Coutinho T.A."/>
            <person name="Coetzee M.P."/>
            <person name="De Maayer P."/>
        </authorList>
    </citation>
    <scope>NUCLEOTIDE SEQUENCE [LARGE SCALE GENOMIC DNA]</scope>
    <source>
        <strain evidence="8">LMG 23360</strain>
    </source>
</reference>
<evidence type="ECO:0000256" key="5">
    <source>
        <dbReference type="ARBA" id="ARBA00022989"/>
    </source>
</evidence>
<keyword evidence="4" id="KW-0029">Amino-acid transport</keyword>
<dbReference type="PANTHER" id="PTHR30086">
    <property type="entry name" value="ARGININE EXPORTER PROTEIN ARGO"/>
    <property type="match status" value="1"/>
</dbReference>
<keyword evidence="9" id="KW-1185">Reference proteome</keyword>
<dbReference type="InterPro" id="IPR001123">
    <property type="entry name" value="LeuE-type"/>
</dbReference>
<keyword evidence="2" id="KW-1003">Cell membrane</keyword>
<evidence type="ECO:0000313" key="8">
    <source>
        <dbReference type="EMBL" id="KGD72408.1"/>
    </source>
</evidence>
<dbReference type="EMBL" id="JPKR02000003">
    <property type="protein sequence ID" value="KGD72408.1"/>
    <property type="molecule type" value="Genomic_DNA"/>
</dbReference>
<keyword evidence="6 7" id="KW-0472">Membrane</keyword>
<dbReference type="PANTHER" id="PTHR30086:SF20">
    <property type="entry name" value="ARGININE EXPORTER PROTEIN ARGO-RELATED"/>
    <property type="match status" value="1"/>
</dbReference>
<name>A0A095UD97_9GAMM</name>
<feature type="transmembrane region" description="Helical" evidence="7">
    <location>
        <begin position="139"/>
        <end position="158"/>
    </location>
</feature>
<dbReference type="GO" id="GO:0005886">
    <property type="term" value="C:plasma membrane"/>
    <property type="evidence" value="ECO:0007669"/>
    <property type="project" value="UniProtKB-SubCell"/>
</dbReference>
<proteinExistence type="predicted"/>
<evidence type="ECO:0000256" key="4">
    <source>
        <dbReference type="ARBA" id="ARBA00022970"/>
    </source>
</evidence>
<dbReference type="AlphaFoldDB" id="A0A095UD97"/>
<keyword evidence="5 7" id="KW-1133">Transmembrane helix</keyword>
<evidence type="ECO:0000256" key="2">
    <source>
        <dbReference type="ARBA" id="ARBA00022475"/>
    </source>
</evidence>
<dbReference type="Proteomes" id="UP000029577">
    <property type="component" value="Unassembled WGS sequence"/>
</dbReference>
<dbReference type="STRING" id="642227.HA49_16965"/>
<feature type="transmembrane region" description="Helical" evidence="7">
    <location>
        <begin position="178"/>
        <end position="196"/>
    </location>
</feature>
<dbReference type="Pfam" id="PF01810">
    <property type="entry name" value="LysE"/>
    <property type="match status" value="1"/>
</dbReference>